<feature type="transmembrane region" description="Helical" evidence="2">
    <location>
        <begin position="6"/>
        <end position="29"/>
    </location>
</feature>
<keyword evidence="2" id="KW-1133">Transmembrane helix</keyword>
<accession>A0A1Q3CIC5</accession>
<comment type="caution">
    <text evidence="3">The sequence shown here is derived from an EMBL/GenBank/DDBJ whole genome shotgun (WGS) entry which is preliminary data.</text>
</comment>
<evidence type="ECO:0000313" key="3">
    <source>
        <dbReference type="EMBL" id="GAV79975.1"/>
    </source>
</evidence>
<sequence length="191" mass="21906">MLQAQSWGFIIGFLVWCLEAGVTATVGLFKEFHTITSSPKKRGFYFKSRAGHHRLLAENNRMVKSWREKYFMVKNLPDFTPSSWSDTLDTATLSQRVFLTREERVNLDKLLALSPEEVLDVVSEVRLRSHGLSIPLGRRDSPGPAREIPVGIRKKKGRKDRHEPEPSNFVQGESRIMLPLGFLFLTFILCF</sequence>
<protein>
    <submittedName>
        <fullName evidence="3">Uncharacterized protein</fullName>
    </submittedName>
</protein>
<dbReference type="Proteomes" id="UP000187406">
    <property type="component" value="Unassembled WGS sequence"/>
</dbReference>
<keyword evidence="2" id="KW-0472">Membrane</keyword>
<name>A0A1Q3CIC5_CEPFO</name>
<keyword evidence="4" id="KW-1185">Reference proteome</keyword>
<dbReference type="STRING" id="3775.A0A1Q3CIC5"/>
<dbReference type="AlphaFoldDB" id="A0A1Q3CIC5"/>
<keyword evidence="2" id="KW-0812">Transmembrane</keyword>
<evidence type="ECO:0000313" key="4">
    <source>
        <dbReference type="Proteomes" id="UP000187406"/>
    </source>
</evidence>
<organism evidence="3 4">
    <name type="scientific">Cephalotus follicularis</name>
    <name type="common">Albany pitcher plant</name>
    <dbReference type="NCBI Taxonomy" id="3775"/>
    <lineage>
        <taxon>Eukaryota</taxon>
        <taxon>Viridiplantae</taxon>
        <taxon>Streptophyta</taxon>
        <taxon>Embryophyta</taxon>
        <taxon>Tracheophyta</taxon>
        <taxon>Spermatophyta</taxon>
        <taxon>Magnoliopsida</taxon>
        <taxon>eudicotyledons</taxon>
        <taxon>Gunneridae</taxon>
        <taxon>Pentapetalae</taxon>
        <taxon>rosids</taxon>
        <taxon>fabids</taxon>
        <taxon>Oxalidales</taxon>
        <taxon>Cephalotaceae</taxon>
        <taxon>Cephalotus</taxon>
    </lineage>
</organism>
<gene>
    <name evidence="3" type="ORF">CFOL_v3_23437</name>
</gene>
<proteinExistence type="predicted"/>
<evidence type="ECO:0000256" key="1">
    <source>
        <dbReference type="SAM" id="MobiDB-lite"/>
    </source>
</evidence>
<dbReference type="InParanoid" id="A0A1Q3CIC5"/>
<reference evidence="4" key="1">
    <citation type="submission" date="2016-04" db="EMBL/GenBank/DDBJ databases">
        <title>Cephalotus genome sequencing.</title>
        <authorList>
            <person name="Fukushima K."/>
            <person name="Hasebe M."/>
            <person name="Fang X."/>
        </authorList>
    </citation>
    <scope>NUCLEOTIDE SEQUENCE [LARGE SCALE GENOMIC DNA]</scope>
    <source>
        <strain evidence="4">cv. St1</strain>
    </source>
</reference>
<dbReference type="EMBL" id="BDDD01002087">
    <property type="protein sequence ID" value="GAV79975.1"/>
    <property type="molecule type" value="Genomic_DNA"/>
</dbReference>
<dbReference type="OrthoDB" id="1750920at2759"/>
<evidence type="ECO:0000256" key="2">
    <source>
        <dbReference type="SAM" id="Phobius"/>
    </source>
</evidence>
<feature type="region of interest" description="Disordered" evidence="1">
    <location>
        <begin position="136"/>
        <end position="168"/>
    </location>
</feature>